<evidence type="ECO:0000256" key="1">
    <source>
        <dbReference type="SAM" id="MobiDB-lite"/>
    </source>
</evidence>
<sequence>MAEGAPVTVHPPLPDGGRRVTIRGTDVGTAYNLLDVLEFLRAAGLPEADTAVDDPELIDWHDAGPDSWGPDGPESAS</sequence>
<dbReference type="AlphaFoldDB" id="A0AAU1UI18"/>
<proteinExistence type="predicted"/>
<gene>
    <name evidence="2" type="ORF">OHU69_39670</name>
</gene>
<reference evidence="2" key="1">
    <citation type="submission" date="2022-10" db="EMBL/GenBank/DDBJ databases">
        <title>The complete genomes of actinobacterial strains from the NBC collection.</title>
        <authorList>
            <person name="Joergensen T.S."/>
            <person name="Alvarez Arevalo M."/>
            <person name="Sterndorff E.B."/>
            <person name="Faurdal D."/>
            <person name="Vuksanovic O."/>
            <person name="Mourched A.-S."/>
            <person name="Charusanti P."/>
            <person name="Shaw S."/>
            <person name="Blin K."/>
            <person name="Weber T."/>
        </authorList>
    </citation>
    <scope>NUCLEOTIDE SEQUENCE</scope>
    <source>
        <strain evidence="2">NBC_00119</strain>
    </source>
</reference>
<name>A0AAU1UI18_9ACTN</name>
<evidence type="ECO:0000313" key="2">
    <source>
        <dbReference type="EMBL" id="WTS16644.1"/>
    </source>
</evidence>
<protein>
    <submittedName>
        <fullName evidence="2">Uncharacterized protein</fullName>
    </submittedName>
</protein>
<feature type="region of interest" description="Disordered" evidence="1">
    <location>
        <begin position="57"/>
        <end position="77"/>
    </location>
</feature>
<dbReference type="EMBL" id="CP108195">
    <property type="protein sequence ID" value="WTS16644.1"/>
    <property type="molecule type" value="Genomic_DNA"/>
</dbReference>
<organism evidence="2">
    <name type="scientific">Streptomyces sp. NBC_00119</name>
    <dbReference type="NCBI Taxonomy" id="2975659"/>
    <lineage>
        <taxon>Bacteria</taxon>
        <taxon>Bacillati</taxon>
        <taxon>Actinomycetota</taxon>
        <taxon>Actinomycetes</taxon>
        <taxon>Kitasatosporales</taxon>
        <taxon>Streptomycetaceae</taxon>
        <taxon>Streptomyces</taxon>
    </lineage>
</organism>
<accession>A0AAU1UI18</accession>
<feature type="region of interest" description="Disordered" evidence="1">
    <location>
        <begin position="1"/>
        <end position="21"/>
    </location>
</feature>